<keyword evidence="2" id="KW-1185">Reference proteome</keyword>
<dbReference type="Proteomes" id="UP001630127">
    <property type="component" value="Unassembled WGS sequence"/>
</dbReference>
<dbReference type="PANTHER" id="PTHR35284">
    <property type="entry name" value="OUTER ENVELOPE PORE PROTEIN 24A, CHLOROPLASTIC-RELATED"/>
    <property type="match status" value="1"/>
</dbReference>
<evidence type="ECO:0000313" key="2">
    <source>
        <dbReference type="Proteomes" id="UP001630127"/>
    </source>
</evidence>
<name>A0ABD3A5T0_9GENT</name>
<comment type="caution">
    <text evidence="1">The sequence shown here is derived from an EMBL/GenBank/DDBJ whole genome shotgun (WGS) entry which is preliminary data.</text>
</comment>
<dbReference type="AlphaFoldDB" id="A0ABD3A5T0"/>
<evidence type="ECO:0000313" key="1">
    <source>
        <dbReference type="EMBL" id="KAL3527084.1"/>
    </source>
</evidence>
<dbReference type="InterPro" id="IPR034626">
    <property type="entry name" value="OEP24"/>
</dbReference>
<reference evidence="1 2" key="1">
    <citation type="submission" date="2024-11" db="EMBL/GenBank/DDBJ databases">
        <title>A near-complete genome assembly of Cinchona calisaya.</title>
        <authorList>
            <person name="Lian D.C."/>
            <person name="Zhao X.W."/>
            <person name="Wei L."/>
        </authorList>
    </citation>
    <scope>NUCLEOTIDE SEQUENCE [LARGE SCALE GENOMIC DNA]</scope>
    <source>
        <tissue evidence="1">Nenye</tissue>
    </source>
</reference>
<proteinExistence type="predicted"/>
<organism evidence="1 2">
    <name type="scientific">Cinchona calisaya</name>
    <dbReference type="NCBI Taxonomy" id="153742"/>
    <lineage>
        <taxon>Eukaryota</taxon>
        <taxon>Viridiplantae</taxon>
        <taxon>Streptophyta</taxon>
        <taxon>Embryophyta</taxon>
        <taxon>Tracheophyta</taxon>
        <taxon>Spermatophyta</taxon>
        <taxon>Magnoliopsida</taxon>
        <taxon>eudicotyledons</taxon>
        <taxon>Gunneridae</taxon>
        <taxon>Pentapetalae</taxon>
        <taxon>asterids</taxon>
        <taxon>lamiids</taxon>
        <taxon>Gentianales</taxon>
        <taxon>Rubiaceae</taxon>
        <taxon>Cinchonoideae</taxon>
        <taxon>Cinchoneae</taxon>
        <taxon>Cinchona</taxon>
    </lineage>
</organism>
<dbReference type="EMBL" id="JBJUIK010000005">
    <property type="protein sequence ID" value="KAL3527084.1"/>
    <property type="molecule type" value="Genomic_DNA"/>
</dbReference>
<gene>
    <name evidence="1" type="ORF">ACH5RR_011740</name>
</gene>
<dbReference type="PANTHER" id="PTHR35284:SF5">
    <property type="entry name" value="OUTER ENVELOPE PORE PROTEIN 24, CHLOROPLASTIC-LIKE"/>
    <property type="match status" value="1"/>
</dbReference>
<sequence>MIRASLKGRYDNDVTGAVGTVTVDGGDVLLKASITDAFFVNGPSLNGLTLSFEKPASFIIDYNFPKKDVRFQFMNTVRVMERPLNLTYTHWKGENRTALDGTLVIDSANKFSANYGFDSGNCKLKYSYTHDGLTTVEPSYDIGKNAWDFAVSRRVYENDVVRASYQSSSKVLGVEWTRTSSLNGSFKVSAAVNLAEESKIPTLSAESTLDFDLWTPTHLGSHAL</sequence>
<accession>A0ABD3A5T0</accession>
<protein>
    <submittedName>
        <fullName evidence="1">Uncharacterized protein</fullName>
    </submittedName>
</protein>